<evidence type="ECO:0000313" key="6">
    <source>
        <dbReference type="EMBL" id="KAG0264509.1"/>
    </source>
</evidence>
<dbReference type="InterPro" id="IPR001810">
    <property type="entry name" value="F-box_dom"/>
</dbReference>
<dbReference type="SUPFAM" id="SSF50978">
    <property type="entry name" value="WD40 repeat-like"/>
    <property type="match status" value="1"/>
</dbReference>
<evidence type="ECO:0000259" key="5">
    <source>
        <dbReference type="PROSITE" id="PS50181"/>
    </source>
</evidence>
<dbReference type="InterPro" id="IPR042627">
    <property type="entry name" value="FBXW2"/>
</dbReference>
<dbReference type="InterPro" id="IPR036047">
    <property type="entry name" value="F-box-like_dom_sf"/>
</dbReference>
<organism evidence="6 7">
    <name type="scientific">Actinomortierella ambigua</name>
    <dbReference type="NCBI Taxonomy" id="1343610"/>
    <lineage>
        <taxon>Eukaryota</taxon>
        <taxon>Fungi</taxon>
        <taxon>Fungi incertae sedis</taxon>
        <taxon>Mucoromycota</taxon>
        <taxon>Mortierellomycotina</taxon>
        <taxon>Mortierellomycetes</taxon>
        <taxon>Mortierellales</taxon>
        <taxon>Mortierellaceae</taxon>
        <taxon>Actinomortierella</taxon>
    </lineage>
</organism>
<evidence type="ECO:0000313" key="7">
    <source>
        <dbReference type="Proteomes" id="UP000807716"/>
    </source>
</evidence>
<protein>
    <recommendedName>
        <fullName evidence="5">F-box domain-containing protein</fullName>
    </recommendedName>
</protein>
<evidence type="ECO:0000256" key="2">
    <source>
        <dbReference type="ARBA" id="ARBA00022737"/>
    </source>
</evidence>
<reference evidence="6" key="1">
    <citation type="journal article" date="2020" name="Fungal Divers.">
        <title>Resolving the Mortierellaceae phylogeny through synthesis of multi-gene phylogenetics and phylogenomics.</title>
        <authorList>
            <person name="Vandepol N."/>
            <person name="Liber J."/>
            <person name="Desiro A."/>
            <person name="Na H."/>
            <person name="Kennedy M."/>
            <person name="Barry K."/>
            <person name="Grigoriev I.V."/>
            <person name="Miller A.N."/>
            <person name="O'Donnell K."/>
            <person name="Stajich J.E."/>
            <person name="Bonito G."/>
        </authorList>
    </citation>
    <scope>NUCLEOTIDE SEQUENCE</scope>
    <source>
        <strain evidence="6">BC1065</strain>
    </source>
</reference>
<name>A0A9P6U8V3_9FUNG</name>
<dbReference type="Pfam" id="PF00400">
    <property type="entry name" value="WD40"/>
    <property type="match status" value="1"/>
</dbReference>
<keyword evidence="2" id="KW-0677">Repeat</keyword>
<dbReference type="Gene3D" id="1.20.1280.50">
    <property type="match status" value="1"/>
</dbReference>
<dbReference type="OrthoDB" id="3219396at2759"/>
<feature type="repeat" description="WD" evidence="3">
    <location>
        <begin position="724"/>
        <end position="758"/>
    </location>
</feature>
<dbReference type="SMART" id="SM00256">
    <property type="entry name" value="FBOX"/>
    <property type="match status" value="1"/>
</dbReference>
<comment type="caution">
    <text evidence="6">The sequence shown here is derived from an EMBL/GenBank/DDBJ whole genome shotgun (WGS) entry which is preliminary data.</text>
</comment>
<dbReference type="Pfam" id="PF25499">
    <property type="entry name" value="Beta-prop_pof12"/>
    <property type="match status" value="1"/>
</dbReference>
<dbReference type="SMART" id="SM00320">
    <property type="entry name" value="WD40"/>
    <property type="match status" value="3"/>
</dbReference>
<feature type="region of interest" description="Disordered" evidence="4">
    <location>
        <begin position="565"/>
        <end position="588"/>
    </location>
</feature>
<dbReference type="PROSITE" id="PS50294">
    <property type="entry name" value="WD_REPEATS_REGION"/>
    <property type="match status" value="2"/>
</dbReference>
<dbReference type="Proteomes" id="UP000807716">
    <property type="component" value="Unassembled WGS sequence"/>
</dbReference>
<evidence type="ECO:0000256" key="1">
    <source>
        <dbReference type="ARBA" id="ARBA00022574"/>
    </source>
</evidence>
<dbReference type="InterPro" id="IPR001680">
    <property type="entry name" value="WD40_rpt"/>
</dbReference>
<proteinExistence type="predicted"/>
<keyword evidence="1 3" id="KW-0853">WD repeat</keyword>
<dbReference type="PROSITE" id="PS50082">
    <property type="entry name" value="WD_REPEATS_2"/>
    <property type="match status" value="2"/>
</dbReference>
<feature type="compositionally biased region" description="Polar residues" evidence="4">
    <location>
        <begin position="579"/>
        <end position="588"/>
    </location>
</feature>
<dbReference type="InterPro" id="IPR036322">
    <property type="entry name" value="WD40_repeat_dom_sf"/>
</dbReference>
<dbReference type="PANTHER" id="PTHR44436">
    <property type="entry name" value="F-BOX/WD REPEAT-CONTAINING PROTEIN 2"/>
    <property type="match status" value="1"/>
</dbReference>
<accession>A0A9P6U8V3</accession>
<evidence type="ECO:0000256" key="4">
    <source>
        <dbReference type="SAM" id="MobiDB-lite"/>
    </source>
</evidence>
<dbReference type="SUPFAM" id="SSF81383">
    <property type="entry name" value="F-box domain"/>
    <property type="match status" value="1"/>
</dbReference>
<dbReference type="PANTHER" id="PTHR44436:SF1">
    <property type="entry name" value="F-BOX_WD REPEAT-CONTAINING PROTEIN 2"/>
    <property type="match status" value="1"/>
</dbReference>
<dbReference type="Gene3D" id="2.130.10.10">
    <property type="entry name" value="YVTN repeat-like/Quinoprotein amine dehydrogenase"/>
    <property type="match status" value="1"/>
</dbReference>
<feature type="repeat" description="WD" evidence="3">
    <location>
        <begin position="604"/>
        <end position="637"/>
    </location>
</feature>
<sequence>MTTIHRSKRLRTGLIVQSLQHDSRNQLSDGMEIDNDEEDQARVRRRRLSSVLRRQDLAEVLPVEVTLQVFEKLAPADLGRCAVVSRLWYGLVNDQQLWKRLFHWKFTNSRIMRIGMDRHLAASRRRRSTSTTRERAMSMAPSSTLEWVARSLEEEEELPNYATCWKALYKLNYNWLMGQPVVTCLSLDDIKRQDLLWRKMAVSQEAGSGRLERTDLSKVPSVCSIPLVQFTGSILATAINTPCGPRVHFWRLVRGGSSHQDDAGAASNEDAAHHRLNIEYCQTFECPKPPKSKDSNSRRTIVTFELDRSLARCKSSQQSSILAMVGYDTGDFTIFEINVISPITIREIGTWNSDVVGEKNSKLQSSCFRYPMVVTYCTSGTLSIFKVSSAAERAASSSLTWCRLLHRMHGQVGESPVEMEVEEVAKQQQQQQKSGAARWHVRLAFGVPLLDGFWTVRLQEIELDDYRILDCGEIGSGSYRRHRPKNPAAAFAGWGGLSSKPGDLHPQDFEMNGDGDEGMDDEEAEYLRESHSLATVTPIASISLASPYLVTTHRDNTMNVFRIQRRRRRQQQQQPWAKASSSVPPQTNTMSTISRLEFWHMSTLYGHCGAVSSASIDAHLGRLVSASMDRSVKIWRIGKSDGHDEDHSTPMHRYYHHKDHQRLPVPSASDIAQAMEQGAENTARGHGDAYEPWPFGDEYDVEDYDPDCLVSMSVNDNSWVRSKKINHDEGVGLAWIGSDEEKIVSVSLDGMIRVWRFT</sequence>
<feature type="domain" description="F-box" evidence="5">
    <location>
        <begin position="55"/>
        <end position="101"/>
    </location>
</feature>
<keyword evidence="7" id="KW-1185">Reference proteome</keyword>
<dbReference type="InterPro" id="IPR015943">
    <property type="entry name" value="WD40/YVTN_repeat-like_dom_sf"/>
</dbReference>
<dbReference type="PROSITE" id="PS50181">
    <property type="entry name" value="FBOX"/>
    <property type="match status" value="1"/>
</dbReference>
<dbReference type="EMBL" id="JAAAJB010000138">
    <property type="protein sequence ID" value="KAG0264509.1"/>
    <property type="molecule type" value="Genomic_DNA"/>
</dbReference>
<dbReference type="AlphaFoldDB" id="A0A9P6U8V3"/>
<evidence type="ECO:0000256" key="3">
    <source>
        <dbReference type="PROSITE-ProRule" id="PRU00221"/>
    </source>
</evidence>
<gene>
    <name evidence="6" type="ORF">DFQ27_001178</name>
</gene>
<dbReference type="Pfam" id="PF12937">
    <property type="entry name" value="F-box-like"/>
    <property type="match status" value="1"/>
</dbReference>